<protein>
    <submittedName>
        <fullName evidence="2">Uncharacterized protein</fullName>
    </submittedName>
</protein>
<evidence type="ECO:0000313" key="3">
    <source>
        <dbReference type="Proteomes" id="UP000281564"/>
    </source>
</evidence>
<keyword evidence="3" id="KW-1185">Reference proteome</keyword>
<name>A0A3A6PZZ6_9EURY</name>
<comment type="caution">
    <text evidence="2">The sequence shown here is derived from an EMBL/GenBank/DDBJ whole genome shotgun (WGS) entry which is preliminary data.</text>
</comment>
<proteinExistence type="predicted"/>
<reference evidence="2 3" key="1">
    <citation type="submission" date="2018-06" db="EMBL/GenBank/DDBJ databases">
        <title>Halonotius sp. F13-13 a new haloarchaeeon isolated from a solar saltern from Isla Cristina, Huelva, Spain.</title>
        <authorList>
            <person name="Duran-Viseras A."/>
            <person name="Sanchez-Porro C."/>
            <person name="Ventosa A."/>
        </authorList>
    </citation>
    <scope>NUCLEOTIDE SEQUENCE [LARGE SCALE GENOMIC DNA]</scope>
    <source>
        <strain evidence="2 3">CECT 7525</strain>
    </source>
</reference>
<feature type="region of interest" description="Disordered" evidence="1">
    <location>
        <begin position="19"/>
        <end position="63"/>
    </location>
</feature>
<evidence type="ECO:0000313" key="2">
    <source>
        <dbReference type="EMBL" id="RJX49626.1"/>
    </source>
</evidence>
<accession>A0A3A6PZZ6</accession>
<sequence length="63" mass="7138">MRVFRKLRRWLANNIDTEAKSATADSADSDAQTTIDDPEATSLRAIKLPDSEREACDAEERER</sequence>
<organism evidence="2 3">
    <name type="scientific">Halonotius pteroides</name>
    <dbReference type="NCBI Taxonomy" id="268735"/>
    <lineage>
        <taxon>Archaea</taxon>
        <taxon>Methanobacteriati</taxon>
        <taxon>Methanobacteriota</taxon>
        <taxon>Stenosarchaea group</taxon>
        <taxon>Halobacteria</taxon>
        <taxon>Halobacteriales</taxon>
        <taxon>Haloferacaceae</taxon>
        <taxon>Halonotius</taxon>
    </lineage>
</organism>
<gene>
    <name evidence="2" type="ORF">DP106_07745</name>
</gene>
<evidence type="ECO:0000256" key="1">
    <source>
        <dbReference type="SAM" id="MobiDB-lite"/>
    </source>
</evidence>
<dbReference type="Proteomes" id="UP000281564">
    <property type="component" value="Unassembled WGS sequence"/>
</dbReference>
<dbReference type="EMBL" id="QMDW01000009">
    <property type="protein sequence ID" value="RJX49626.1"/>
    <property type="molecule type" value="Genomic_DNA"/>
</dbReference>
<feature type="compositionally biased region" description="Basic and acidic residues" evidence="1">
    <location>
        <begin position="47"/>
        <end position="63"/>
    </location>
</feature>
<feature type="compositionally biased region" description="Low complexity" evidence="1">
    <location>
        <begin position="20"/>
        <end position="35"/>
    </location>
</feature>
<dbReference type="AlphaFoldDB" id="A0A3A6PZZ6"/>